<accession>A0A1W0WD11</accession>
<dbReference type="OrthoDB" id="10255210at2759"/>
<dbReference type="AlphaFoldDB" id="A0A1W0WD11"/>
<keyword evidence="3" id="KW-1185">Reference proteome</keyword>
<sequence>MPGGNDIKKPKLESPCGYMSELEYEKVWHGDVCIEAMKACKEIPHFTCDCGNPFTGKSICLAHRKICHGDKMPFVCPVRGCFFDAVTFCQAIEHARGHILASPSPPVDSTATTPTSLNSVGSPPQQHSVSDSDFSLSNPTAARHGNVVAAEFIDPLTLVAPDGNDATGSHSGTSTMLFPGTLISEGNETRFRRKV</sequence>
<evidence type="ECO:0008006" key="4">
    <source>
        <dbReference type="Google" id="ProtNLM"/>
    </source>
</evidence>
<evidence type="ECO:0000256" key="1">
    <source>
        <dbReference type="SAM" id="MobiDB-lite"/>
    </source>
</evidence>
<evidence type="ECO:0000313" key="3">
    <source>
        <dbReference type="Proteomes" id="UP000192578"/>
    </source>
</evidence>
<feature type="compositionally biased region" description="Polar residues" evidence="1">
    <location>
        <begin position="107"/>
        <end position="136"/>
    </location>
</feature>
<proteinExistence type="predicted"/>
<dbReference type="EMBL" id="MTYJ01000131">
    <property type="protein sequence ID" value="OQV13043.1"/>
    <property type="molecule type" value="Genomic_DNA"/>
</dbReference>
<gene>
    <name evidence="2" type="ORF">BV898_12700</name>
</gene>
<comment type="caution">
    <text evidence="2">The sequence shown here is derived from an EMBL/GenBank/DDBJ whole genome shotgun (WGS) entry which is preliminary data.</text>
</comment>
<feature type="region of interest" description="Disordered" evidence="1">
    <location>
        <begin position="100"/>
        <end position="136"/>
    </location>
</feature>
<name>A0A1W0WD11_HYPEX</name>
<protein>
    <recommendedName>
        <fullName evidence="4">C2H2-type domain-containing protein</fullName>
    </recommendedName>
</protein>
<evidence type="ECO:0000313" key="2">
    <source>
        <dbReference type="EMBL" id="OQV13043.1"/>
    </source>
</evidence>
<reference evidence="3" key="1">
    <citation type="submission" date="2017-01" db="EMBL/GenBank/DDBJ databases">
        <title>Comparative genomics of anhydrobiosis in the tardigrade Hypsibius dujardini.</title>
        <authorList>
            <person name="Yoshida Y."/>
            <person name="Koutsovoulos G."/>
            <person name="Laetsch D."/>
            <person name="Stevens L."/>
            <person name="Kumar S."/>
            <person name="Horikawa D."/>
            <person name="Ishino K."/>
            <person name="Komine S."/>
            <person name="Tomita M."/>
            <person name="Blaxter M."/>
            <person name="Arakawa K."/>
        </authorList>
    </citation>
    <scope>NUCLEOTIDE SEQUENCE [LARGE SCALE GENOMIC DNA]</scope>
    <source>
        <strain evidence="3">Z151</strain>
    </source>
</reference>
<dbReference type="Proteomes" id="UP000192578">
    <property type="component" value="Unassembled WGS sequence"/>
</dbReference>
<organism evidence="2 3">
    <name type="scientific">Hypsibius exemplaris</name>
    <name type="common">Freshwater tardigrade</name>
    <dbReference type="NCBI Taxonomy" id="2072580"/>
    <lineage>
        <taxon>Eukaryota</taxon>
        <taxon>Metazoa</taxon>
        <taxon>Ecdysozoa</taxon>
        <taxon>Tardigrada</taxon>
        <taxon>Eutardigrada</taxon>
        <taxon>Parachela</taxon>
        <taxon>Hypsibioidea</taxon>
        <taxon>Hypsibiidae</taxon>
        <taxon>Hypsibius</taxon>
    </lineage>
</organism>